<gene>
    <name evidence="15" type="ORF">GCM10008919_05220</name>
</gene>
<keyword evidence="4 10" id="KW-0812">Transmembrane</keyword>
<protein>
    <submittedName>
        <fullName evidence="15">TonB-dependent receptor</fullName>
    </submittedName>
</protein>
<keyword evidence="16" id="KW-1185">Reference proteome</keyword>
<reference evidence="16" key="1">
    <citation type="journal article" date="2019" name="Int. J. Syst. Evol. Microbiol.">
        <title>The Global Catalogue of Microorganisms (GCM) 10K type strain sequencing project: providing services to taxonomists for standard genome sequencing and annotation.</title>
        <authorList>
            <consortium name="The Broad Institute Genomics Platform"/>
            <consortium name="The Broad Institute Genome Sequencing Center for Infectious Disease"/>
            <person name="Wu L."/>
            <person name="Ma J."/>
        </authorList>
    </citation>
    <scope>NUCLEOTIDE SEQUENCE [LARGE SCALE GENOMIC DNA]</scope>
    <source>
        <strain evidence="16">JCM 8542</strain>
    </source>
</reference>
<dbReference type="Gene3D" id="2.40.170.20">
    <property type="entry name" value="TonB-dependent receptor, beta-barrel domain"/>
    <property type="match status" value="1"/>
</dbReference>
<keyword evidence="6 11" id="KW-0798">TonB box</keyword>
<evidence type="ECO:0000313" key="15">
    <source>
        <dbReference type="EMBL" id="GAA0204879.1"/>
    </source>
</evidence>
<evidence type="ECO:0000256" key="10">
    <source>
        <dbReference type="PROSITE-ProRule" id="PRU01360"/>
    </source>
</evidence>
<evidence type="ECO:0000256" key="1">
    <source>
        <dbReference type="ARBA" id="ARBA00004571"/>
    </source>
</evidence>
<feature type="signal peptide" evidence="12">
    <location>
        <begin position="1"/>
        <end position="24"/>
    </location>
</feature>
<dbReference type="Gene3D" id="2.170.130.10">
    <property type="entry name" value="TonB-dependent receptor, plug domain"/>
    <property type="match status" value="1"/>
</dbReference>
<evidence type="ECO:0000256" key="5">
    <source>
        <dbReference type="ARBA" id="ARBA00022729"/>
    </source>
</evidence>
<dbReference type="CDD" id="cd01347">
    <property type="entry name" value="ligand_gated_channel"/>
    <property type="match status" value="1"/>
</dbReference>
<evidence type="ECO:0000259" key="14">
    <source>
        <dbReference type="Pfam" id="PF07715"/>
    </source>
</evidence>
<dbReference type="Pfam" id="PF07715">
    <property type="entry name" value="Plug"/>
    <property type="match status" value="1"/>
</dbReference>
<dbReference type="Pfam" id="PF00593">
    <property type="entry name" value="TonB_dep_Rec_b-barrel"/>
    <property type="match status" value="1"/>
</dbReference>
<dbReference type="PROSITE" id="PS52016">
    <property type="entry name" value="TONB_DEPENDENT_REC_3"/>
    <property type="match status" value="1"/>
</dbReference>
<feature type="chain" id="PRO_5046649824" evidence="12">
    <location>
        <begin position="25"/>
        <end position="669"/>
    </location>
</feature>
<dbReference type="PANTHER" id="PTHR30069:SF29">
    <property type="entry name" value="HEMOGLOBIN AND HEMOGLOBIN-HAPTOGLOBIN-BINDING PROTEIN 1-RELATED"/>
    <property type="match status" value="1"/>
</dbReference>
<organism evidence="15 16">
    <name type="scientific">Selenomonas dianae</name>
    <dbReference type="NCBI Taxonomy" id="135079"/>
    <lineage>
        <taxon>Bacteria</taxon>
        <taxon>Bacillati</taxon>
        <taxon>Bacillota</taxon>
        <taxon>Negativicutes</taxon>
        <taxon>Selenomonadales</taxon>
        <taxon>Selenomonadaceae</taxon>
        <taxon>Selenomonas</taxon>
    </lineage>
</organism>
<evidence type="ECO:0000256" key="7">
    <source>
        <dbReference type="ARBA" id="ARBA00023136"/>
    </source>
</evidence>
<keyword evidence="7 10" id="KW-0472">Membrane</keyword>
<dbReference type="Proteomes" id="UP001500399">
    <property type="component" value="Unassembled WGS sequence"/>
</dbReference>
<evidence type="ECO:0000259" key="13">
    <source>
        <dbReference type="Pfam" id="PF00593"/>
    </source>
</evidence>
<dbReference type="InterPro" id="IPR036942">
    <property type="entry name" value="Beta-barrel_TonB_sf"/>
</dbReference>
<dbReference type="InterPro" id="IPR000531">
    <property type="entry name" value="Beta-barrel_TonB"/>
</dbReference>
<dbReference type="InterPro" id="IPR012910">
    <property type="entry name" value="Plug_dom"/>
</dbReference>
<evidence type="ECO:0000256" key="11">
    <source>
        <dbReference type="RuleBase" id="RU003357"/>
    </source>
</evidence>
<sequence>MKMWNKKFLAAAVALSAMTGQVYAAETAHTGEMVDELMPTYSLGEVVVTATRSQKRDVDVPAATTVITAKEIEESGAANVSDVLAKINGFTYKAFGPNGASMGTMTNELNMRGMKNGALVLMNGNPISWRGKYNLDAIPASSIERIEIVKGNGSVLYGSEAMSGVVNIITKKKTTNEVHTGFGNYGQRSYGASVGDEKFGVYYNFDKFGRRDGISYTDVLAKDKHKVVQFEGETRTDVRDIKKESAGFTYQLNPHLDFLLNYYESEVKYNRTITRVDVSKAGLRVGEAYNSRKYTTKQYVSQLNYKDRDWKGSLYFNTGTTESIGPTYISSLGKRTPTDWYNTREKNTTYGMDVQHTWHVGENSTAIAGFDLEHEVYAILPAHNTKSPERYMRNNWGLFGQWEQRFDTRNTGILGLRETWTTGAARGQNYSNLSASAQWLHKLDRDSSIYLNVSQSFLMPTFGQMYGNTKQSVPSPNLKPQTGINYEFGWKKNHHAHTWKAAIFQMRIKDYISPKWVEKRAEYQYKNEDFRNIGIELADEIRGAHGFSYHWGVTWQNPETRSSNNTYGWDRTFGKIQLTGGIAYQKDKWTSSFTASYLAARVVSPSSAHSSPTKPYLLTTWNTSYTPDEHSEISLRIDNLLDRNDTTMHSGARYYCAPINYLLSYSYRF</sequence>
<evidence type="ECO:0000256" key="8">
    <source>
        <dbReference type="ARBA" id="ARBA00023170"/>
    </source>
</evidence>
<keyword evidence="2 10" id="KW-0813">Transport</keyword>
<evidence type="ECO:0000256" key="2">
    <source>
        <dbReference type="ARBA" id="ARBA00022448"/>
    </source>
</evidence>
<evidence type="ECO:0000313" key="16">
    <source>
        <dbReference type="Proteomes" id="UP001500399"/>
    </source>
</evidence>
<dbReference type="InterPro" id="IPR037066">
    <property type="entry name" value="Plug_dom_sf"/>
</dbReference>
<comment type="similarity">
    <text evidence="10 11">Belongs to the TonB-dependent receptor family.</text>
</comment>
<evidence type="ECO:0000256" key="12">
    <source>
        <dbReference type="SAM" id="SignalP"/>
    </source>
</evidence>
<name>A0ABP3CHA9_9FIRM</name>
<comment type="caution">
    <text evidence="15">The sequence shown here is derived from an EMBL/GenBank/DDBJ whole genome shotgun (WGS) entry which is preliminary data.</text>
</comment>
<dbReference type="InterPro" id="IPR039426">
    <property type="entry name" value="TonB-dep_rcpt-like"/>
</dbReference>
<evidence type="ECO:0000256" key="6">
    <source>
        <dbReference type="ARBA" id="ARBA00023077"/>
    </source>
</evidence>
<evidence type="ECO:0000256" key="3">
    <source>
        <dbReference type="ARBA" id="ARBA00022452"/>
    </source>
</evidence>
<feature type="domain" description="TonB-dependent receptor plug" evidence="14">
    <location>
        <begin position="58"/>
        <end position="165"/>
    </location>
</feature>
<comment type="subcellular location">
    <subcellularLocation>
        <location evidence="1 10">Cell outer membrane</location>
        <topology evidence="1 10">Multi-pass membrane protein</topology>
    </subcellularLocation>
</comment>
<keyword evidence="9 10" id="KW-0998">Cell outer membrane</keyword>
<keyword evidence="8 15" id="KW-0675">Receptor</keyword>
<evidence type="ECO:0000256" key="9">
    <source>
        <dbReference type="ARBA" id="ARBA00023237"/>
    </source>
</evidence>
<dbReference type="EMBL" id="BAAACR010000002">
    <property type="protein sequence ID" value="GAA0204879.1"/>
    <property type="molecule type" value="Genomic_DNA"/>
</dbReference>
<proteinExistence type="inferred from homology"/>
<accession>A0ABP3CHA9</accession>
<keyword evidence="3 10" id="KW-1134">Transmembrane beta strand</keyword>
<keyword evidence="5 12" id="KW-0732">Signal</keyword>
<dbReference type="SUPFAM" id="SSF56935">
    <property type="entry name" value="Porins"/>
    <property type="match status" value="1"/>
</dbReference>
<dbReference type="PANTHER" id="PTHR30069">
    <property type="entry name" value="TONB-DEPENDENT OUTER MEMBRANE RECEPTOR"/>
    <property type="match status" value="1"/>
</dbReference>
<evidence type="ECO:0000256" key="4">
    <source>
        <dbReference type="ARBA" id="ARBA00022692"/>
    </source>
</evidence>
<feature type="domain" description="TonB-dependent receptor-like beta-barrel" evidence="13">
    <location>
        <begin position="258"/>
        <end position="640"/>
    </location>
</feature>